<dbReference type="AlphaFoldDB" id="A0A1Y3M915"/>
<name>A0A1Y3M915_9BACI</name>
<sequence>MSEGDEYIMLDLSCILLEGTILSVVMLVTLYYNPRIWLHDYPKDIQHIAKGRTKKETRQFYYITIFIKEEIKIFE</sequence>
<dbReference type="EMBL" id="MWPX01000040">
    <property type="protein sequence ID" value="OUM46586.1"/>
    <property type="molecule type" value="Genomic_DNA"/>
</dbReference>
<evidence type="ECO:0000313" key="2">
    <source>
        <dbReference type="Proteomes" id="UP000195321"/>
    </source>
</evidence>
<accession>A0A1Y3M915</accession>
<proteinExistence type="predicted"/>
<organism evidence="1 2">
    <name type="scientific">Bacillus pseudomycoides</name>
    <dbReference type="NCBI Taxonomy" id="64104"/>
    <lineage>
        <taxon>Bacteria</taxon>
        <taxon>Bacillati</taxon>
        <taxon>Bacillota</taxon>
        <taxon>Bacilli</taxon>
        <taxon>Bacillales</taxon>
        <taxon>Bacillaceae</taxon>
        <taxon>Bacillus</taxon>
        <taxon>Bacillus cereus group</taxon>
    </lineage>
</organism>
<evidence type="ECO:0000313" key="1">
    <source>
        <dbReference type="EMBL" id="OUM46586.1"/>
    </source>
</evidence>
<protein>
    <submittedName>
        <fullName evidence="1">Uncharacterized protein</fullName>
    </submittedName>
</protein>
<comment type="caution">
    <text evidence="1">The sequence shown here is derived from an EMBL/GenBank/DDBJ whole genome shotgun (WGS) entry which is preliminary data.</text>
</comment>
<reference evidence="1 2" key="1">
    <citation type="submission" date="2017-02" db="EMBL/GenBank/DDBJ databases">
        <title>Bacillus pseudomycoides isolate FSL K6-0042.</title>
        <authorList>
            <person name="Kovac J."/>
        </authorList>
    </citation>
    <scope>NUCLEOTIDE SEQUENCE [LARGE SCALE GENOMIC DNA]</scope>
    <source>
        <strain evidence="1 2">FSL K6-0042</strain>
    </source>
</reference>
<gene>
    <name evidence="1" type="ORF">BW425_22785</name>
</gene>
<dbReference type="Proteomes" id="UP000195321">
    <property type="component" value="Unassembled WGS sequence"/>
</dbReference>